<dbReference type="STRING" id="123899.SAMEA3906487_02385"/>
<comment type="similarity">
    <text evidence="1 4">Belongs to the aldehyde dehydrogenase family.</text>
</comment>
<feature type="domain" description="Aldehyde dehydrogenase" evidence="5">
    <location>
        <begin position="18"/>
        <end position="479"/>
    </location>
</feature>
<dbReference type="SUPFAM" id="SSF53720">
    <property type="entry name" value="ALDH-like"/>
    <property type="match status" value="1"/>
</dbReference>
<dbReference type="PANTHER" id="PTHR11699">
    <property type="entry name" value="ALDEHYDE DEHYDROGENASE-RELATED"/>
    <property type="match status" value="1"/>
</dbReference>
<sequence length="484" mass="51785">MTQRDSRSMHENFIAGRWTAGESASPNINPSDLQDIVGLYAQGNAAQVDLAVCAAQQAQPAWAAATAQQRADALDAIGIEIQARQQALAELLAREEGKTLPEARGEVERAARIFRFFAGEALRVPGERLPMGRPGIDVEVTREPVGVIGIITPWNFPIAIPAWKIAPALAYGNSVVFKPADLVPASAWALSEIISRAGLPAGTFNLVMGRGSIVGQAMLEHPGIQALSFTGSAATGQRVAQAAAARLAKVQLEMGGKNPLVILDDADLDTAVECAINGAFYATGQRCTASSRLIVQRGIYPRFIAAMQQRMQSLRVDHALAPDAQIGPVVDERQLEQNLRYLQIGRDEGARLLCGGERLTRATPGHYLSPALFVDCDNRQRICQEEIFGPIAAAIPVADYEQALAVANDTEYGLSAGICTTSLKHASHFKRAAQAGMVMVNCPTAGVDFHAPFGGRKASSYGPREQGRYAAEFYTTVKTAYTSC</sequence>
<evidence type="ECO:0000259" key="5">
    <source>
        <dbReference type="Pfam" id="PF00171"/>
    </source>
</evidence>
<dbReference type="InterPro" id="IPR016161">
    <property type="entry name" value="Ald_DH/histidinol_DH"/>
</dbReference>
<dbReference type="InterPro" id="IPR016160">
    <property type="entry name" value="Ald_DH_CS_CYS"/>
</dbReference>
<evidence type="ECO:0000313" key="6">
    <source>
        <dbReference type="EMBL" id="SAI70710.1"/>
    </source>
</evidence>
<dbReference type="PROSITE" id="PS00070">
    <property type="entry name" value="ALDEHYDE_DEHYDR_CYS"/>
    <property type="match status" value="1"/>
</dbReference>
<dbReference type="InterPro" id="IPR029510">
    <property type="entry name" value="Ald_DH_CS_GLU"/>
</dbReference>
<evidence type="ECO:0000256" key="2">
    <source>
        <dbReference type="ARBA" id="ARBA00023002"/>
    </source>
</evidence>
<dbReference type="AlphaFoldDB" id="A0A157NPG6"/>
<dbReference type="Pfam" id="PF00171">
    <property type="entry name" value="Aldedh"/>
    <property type="match status" value="1"/>
</dbReference>
<dbReference type="PROSITE" id="PS00687">
    <property type="entry name" value="ALDEHYDE_DEHYDR_GLU"/>
    <property type="match status" value="1"/>
</dbReference>
<accession>A0A157NPG6</accession>
<dbReference type="PATRIC" id="fig|123899.6.peg.2372"/>
<evidence type="ECO:0000256" key="1">
    <source>
        <dbReference type="ARBA" id="ARBA00009986"/>
    </source>
</evidence>
<dbReference type="Gene3D" id="3.40.605.10">
    <property type="entry name" value="Aldehyde Dehydrogenase, Chain A, domain 1"/>
    <property type="match status" value="1"/>
</dbReference>
<evidence type="ECO:0000256" key="3">
    <source>
        <dbReference type="PROSITE-ProRule" id="PRU10007"/>
    </source>
</evidence>
<evidence type="ECO:0000256" key="4">
    <source>
        <dbReference type="RuleBase" id="RU003345"/>
    </source>
</evidence>
<dbReference type="FunFam" id="3.40.309.10:FF:000012">
    <property type="entry name" value="Betaine aldehyde dehydrogenase"/>
    <property type="match status" value="1"/>
</dbReference>
<dbReference type="InterPro" id="IPR016163">
    <property type="entry name" value="Ald_DH_C"/>
</dbReference>
<organism evidence="6 7">
    <name type="scientific">Bordetella trematum</name>
    <dbReference type="NCBI Taxonomy" id="123899"/>
    <lineage>
        <taxon>Bacteria</taxon>
        <taxon>Pseudomonadati</taxon>
        <taxon>Pseudomonadota</taxon>
        <taxon>Betaproteobacteria</taxon>
        <taxon>Burkholderiales</taxon>
        <taxon>Alcaligenaceae</taxon>
        <taxon>Bordetella</taxon>
    </lineage>
</organism>
<gene>
    <name evidence="6" type="primary">aldHT</name>
    <name evidence="6" type="ORF">SAMEA3906487_02385</name>
</gene>
<name>A0A157NPG6_9BORD</name>
<reference evidence="6 7" key="1">
    <citation type="submission" date="2016-04" db="EMBL/GenBank/DDBJ databases">
        <authorList>
            <consortium name="Pathogen Informatics"/>
        </authorList>
    </citation>
    <scope>NUCLEOTIDE SEQUENCE [LARGE SCALE GENOMIC DNA]</scope>
    <source>
        <strain evidence="6 7">H044680328</strain>
    </source>
</reference>
<feature type="active site" evidence="3">
    <location>
        <position position="253"/>
    </location>
</feature>
<dbReference type="EMBL" id="LT546645">
    <property type="protein sequence ID" value="SAI70710.1"/>
    <property type="molecule type" value="Genomic_DNA"/>
</dbReference>
<proteinExistence type="inferred from homology"/>
<dbReference type="FunFam" id="3.40.605.10:FF:000007">
    <property type="entry name" value="NAD/NADP-dependent betaine aldehyde dehydrogenase"/>
    <property type="match status" value="1"/>
</dbReference>
<dbReference type="InterPro" id="IPR016162">
    <property type="entry name" value="Ald_DH_N"/>
</dbReference>
<dbReference type="CDD" id="cd07097">
    <property type="entry name" value="ALDH_KGSADH-YcbD"/>
    <property type="match status" value="1"/>
</dbReference>
<evidence type="ECO:0000313" key="7">
    <source>
        <dbReference type="Proteomes" id="UP000076825"/>
    </source>
</evidence>
<protein>
    <submittedName>
        <fullName evidence="6">Aldehyde dehydrogenase</fullName>
        <ecNumber evidence="6">1.2.1.5</ecNumber>
    </submittedName>
</protein>
<dbReference type="GO" id="GO:0004030">
    <property type="term" value="F:aldehyde dehydrogenase [NAD(P)+] activity"/>
    <property type="evidence" value="ECO:0007669"/>
    <property type="project" value="UniProtKB-EC"/>
</dbReference>
<dbReference type="Gene3D" id="3.40.309.10">
    <property type="entry name" value="Aldehyde Dehydrogenase, Chain A, domain 2"/>
    <property type="match status" value="1"/>
</dbReference>
<keyword evidence="7" id="KW-1185">Reference proteome</keyword>
<dbReference type="InterPro" id="IPR015590">
    <property type="entry name" value="Aldehyde_DH_dom"/>
</dbReference>
<dbReference type="Proteomes" id="UP000076825">
    <property type="component" value="Chromosome 1"/>
</dbReference>
<keyword evidence="2 4" id="KW-0560">Oxidoreductase</keyword>
<dbReference type="KEGG" id="btrm:SAMEA390648702385"/>
<dbReference type="eggNOG" id="COG1012">
    <property type="taxonomic scope" value="Bacteria"/>
</dbReference>
<dbReference type="EC" id="1.2.1.5" evidence="6"/>